<gene>
    <name evidence="2" type="ORF">DSM107010_33770</name>
</gene>
<accession>A0AB37UIY0</accession>
<dbReference type="GO" id="GO:0008610">
    <property type="term" value="P:lipid biosynthetic process"/>
    <property type="evidence" value="ECO:0007669"/>
    <property type="project" value="UniProtKB-ARBA"/>
</dbReference>
<dbReference type="CDD" id="cd19531">
    <property type="entry name" value="LCL_NRPS-like"/>
    <property type="match status" value="1"/>
</dbReference>
<comment type="caution">
    <text evidence="2">The sequence shown here is derived from an EMBL/GenBank/DDBJ whole genome shotgun (WGS) entry which is preliminary data.</text>
</comment>
<feature type="domain" description="Condensation" evidence="1">
    <location>
        <begin position="44"/>
        <end position="479"/>
    </location>
</feature>
<dbReference type="InterPro" id="IPR001242">
    <property type="entry name" value="Condensation_dom"/>
</dbReference>
<dbReference type="Pfam" id="PF00668">
    <property type="entry name" value="Condensation"/>
    <property type="match status" value="1"/>
</dbReference>
<dbReference type="EMBL" id="RSCK01000027">
    <property type="protein sequence ID" value="RUT11338.1"/>
    <property type="molecule type" value="Genomic_DNA"/>
</dbReference>
<evidence type="ECO:0000313" key="3">
    <source>
        <dbReference type="Proteomes" id="UP000282574"/>
    </source>
</evidence>
<reference evidence="2 3" key="1">
    <citation type="journal article" date="2019" name="Genome Biol. Evol.">
        <title>Day and night: Metabolic profiles and evolutionary relationships of six axenic non-marine cyanobacteria.</title>
        <authorList>
            <person name="Will S.E."/>
            <person name="Henke P."/>
            <person name="Boedeker C."/>
            <person name="Huang S."/>
            <person name="Brinkmann H."/>
            <person name="Rohde M."/>
            <person name="Jarek M."/>
            <person name="Friedl T."/>
            <person name="Seufert S."/>
            <person name="Schumacher M."/>
            <person name="Overmann J."/>
            <person name="Neumann-Schaal M."/>
            <person name="Petersen J."/>
        </authorList>
    </citation>
    <scope>NUCLEOTIDE SEQUENCE [LARGE SCALE GENOMIC DNA]</scope>
    <source>
        <strain evidence="2 3">SAG 39.79</strain>
    </source>
</reference>
<proteinExistence type="predicted"/>
<dbReference type="PANTHER" id="PTHR45398">
    <property type="match status" value="1"/>
</dbReference>
<evidence type="ECO:0000313" key="2">
    <source>
        <dbReference type="EMBL" id="RUT11338.1"/>
    </source>
</evidence>
<dbReference type="Gene3D" id="3.30.559.10">
    <property type="entry name" value="Chloramphenicol acetyltransferase-like domain"/>
    <property type="match status" value="1"/>
</dbReference>
<protein>
    <recommendedName>
        <fullName evidence="1">Condensation domain-containing protein</fullName>
    </recommendedName>
</protein>
<sequence>MKDINARIAALSPEQRTLFEMRLKQKGLNSATTQSISKRKDTNSLPLSFNQQMLWFLHQLAPQSPVYNIPVAILLEGQLNVKALEQSLNQIRQRHEVLQTCFQMVEGQPVQERVADLTLEMPVIDLQKFAESKQQELVQKLAKQEAQCPFDISREPLLRVKLLQLRETKYVMLFTMHHIVSDAWSRGVIIRELAALYKAICSNQPSPLAELPIQYADFAAWQREWLQGEVLESQLSYWKKQLEGKLPVINLPTDKPRTDVQTFQGARRSLILPESLTKELKSFSQQQEVTLFTTLLAGFYILINWYTQQEDILVGTDVANRTWAETEVLIGFFINQLVLRTKVSDNSNFQEFLMQVREVTLGAYSHQSLPFSKLVEVINPARDLSRNPIFQVKFVLQNTPMPPLEIAGLTITVLDDVDNGTVPLDLLLDMIETDKGMAAMLRYNTDLFNVNSIDNMLKNLVQVLTTITQNPTSTILEIKNNLTSFNRKQTESHKNQRKASEYQSLKKIKRKEVFLQ</sequence>
<dbReference type="GO" id="GO:0003824">
    <property type="term" value="F:catalytic activity"/>
    <property type="evidence" value="ECO:0007669"/>
    <property type="project" value="InterPro"/>
</dbReference>
<dbReference type="SUPFAM" id="SSF52777">
    <property type="entry name" value="CoA-dependent acyltransferases"/>
    <property type="match status" value="2"/>
</dbReference>
<keyword evidence="3" id="KW-1185">Reference proteome</keyword>
<evidence type="ECO:0000259" key="1">
    <source>
        <dbReference type="Pfam" id="PF00668"/>
    </source>
</evidence>
<dbReference type="PANTHER" id="PTHR45398:SF1">
    <property type="entry name" value="ENZYME, PUTATIVE (JCVI)-RELATED"/>
    <property type="match status" value="1"/>
</dbReference>
<dbReference type="Gene3D" id="3.30.559.30">
    <property type="entry name" value="Nonribosomal peptide synthetase, condensation domain"/>
    <property type="match status" value="1"/>
</dbReference>
<dbReference type="InterPro" id="IPR023213">
    <property type="entry name" value="CAT-like_dom_sf"/>
</dbReference>
<name>A0AB37UIY0_9CYAN</name>
<dbReference type="Proteomes" id="UP000282574">
    <property type="component" value="Unassembled WGS sequence"/>
</dbReference>
<dbReference type="RefSeq" id="WP_106165781.1">
    <property type="nucleotide sequence ID" value="NZ_RSCK01000027.1"/>
</dbReference>
<dbReference type="FunFam" id="3.30.559.10:FF:000012">
    <property type="entry name" value="Non-ribosomal peptide synthetase"/>
    <property type="match status" value="1"/>
</dbReference>
<dbReference type="AlphaFoldDB" id="A0AB37UIY0"/>
<organism evidence="2 3">
    <name type="scientific">Chroococcidiopsis cubana SAG 39.79</name>
    <dbReference type="NCBI Taxonomy" id="388085"/>
    <lineage>
        <taxon>Bacteria</taxon>
        <taxon>Bacillati</taxon>
        <taxon>Cyanobacteriota</taxon>
        <taxon>Cyanophyceae</taxon>
        <taxon>Chroococcidiopsidales</taxon>
        <taxon>Chroococcidiopsidaceae</taxon>
        <taxon>Chroococcidiopsis</taxon>
    </lineage>
</organism>